<dbReference type="Gene3D" id="3.40.50.150">
    <property type="entry name" value="Vaccinia Virus protein VP39"/>
    <property type="match status" value="1"/>
</dbReference>
<dbReference type="SUPFAM" id="SSF53335">
    <property type="entry name" value="S-adenosyl-L-methionine-dependent methyltransferases"/>
    <property type="match status" value="1"/>
</dbReference>
<evidence type="ECO:0000313" key="8">
    <source>
        <dbReference type="Proteomes" id="UP000285123"/>
    </source>
</evidence>
<reference evidence="7 8" key="1">
    <citation type="submission" date="2013-10" db="EMBL/GenBank/DDBJ databases">
        <title>Salinisphaera halophila YIM 95161 Genome Sequencing.</title>
        <authorList>
            <person name="Lai Q."/>
            <person name="Li C."/>
            <person name="Shao Z."/>
        </authorList>
    </citation>
    <scope>NUCLEOTIDE SEQUENCE [LARGE SCALE GENOMIC DNA]</scope>
    <source>
        <strain evidence="7 8">YIM 95161</strain>
    </source>
</reference>
<evidence type="ECO:0000256" key="3">
    <source>
        <dbReference type="ARBA" id="ARBA00022603"/>
    </source>
</evidence>
<evidence type="ECO:0000256" key="5">
    <source>
        <dbReference type="ARBA" id="ARBA00022691"/>
    </source>
</evidence>
<evidence type="ECO:0000313" key="7">
    <source>
        <dbReference type="EMBL" id="ROO23865.1"/>
    </source>
</evidence>
<evidence type="ECO:0000256" key="1">
    <source>
        <dbReference type="ARBA" id="ARBA00004953"/>
    </source>
</evidence>
<gene>
    <name evidence="7" type="ORF">SAHL_15990</name>
</gene>
<dbReference type="NCBIfam" id="TIGR02467">
    <property type="entry name" value="CbiE"/>
    <property type="match status" value="1"/>
</dbReference>
<dbReference type="InterPro" id="IPR006365">
    <property type="entry name" value="Cbl_synth_CobL"/>
</dbReference>
<accession>A0A423PE64</accession>
<evidence type="ECO:0000256" key="4">
    <source>
        <dbReference type="ARBA" id="ARBA00022679"/>
    </source>
</evidence>
<dbReference type="GO" id="GO:0032259">
    <property type="term" value="P:methylation"/>
    <property type="evidence" value="ECO:0007669"/>
    <property type="project" value="UniProtKB-KW"/>
</dbReference>
<dbReference type="PIRSF" id="PIRSF036428">
    <property type="entry name" value="CobL"/>
    <property type="match status" value="1"/>
</dbReference>
<comment type="pathway">
    <text evidence="1">Cofactor biosynthesis; adenosylcobalamin biosynthesis.</text>
</comment>
<dbReference type="InterPro" id="IPR035996">
    <property type="entry name" value="4pyrrol_Methylase_sf"/>
</dbReference>
<dbReference type="EMBL" id="AYKF01000132">
    <property type="protein sequence ID" value="ROO23865.1"/>
    <property type="molecule type" value="Genomic_DNA"/>
</dbReference>
<organism evidence="7 8">
    <name type="scientific">Salinisphaera orenii YIM 95161</name>
    <dbReference type="NCBI Taxonomy" id="1051139"/>
    <lineage>
        <taxon>Bacteria</taxon>
        <taxon>Pseudomonadati</taxon>
        <taxon>Pseudomonadota</taxon>
        <taxon>Gammaproteobacteria</taxon>
        <taxon>Salinisphaerales</taxon>
        <taxon>Salinisphaeraceae</taxon>
        <taxon>Salinisphaera</taxon>
    </lineage>
</organism>
<keyword evidence="4 7" id="KW-0808">Transferase</keyword>
<dbReference type="Gene3D" id="3.40.1010.10">
    <property type="entry name" value="Cobalt-precorrin-4 Transmethylase, Domain 1"/>
    <property type="match status" value="1"/>
</dbReference>
<dbReference type="InterPro" id="IPR029063">
    <property type="entry name" value="SAM-dependent_MTases_sf"/>
</dbReference>
<evidence type="ECO:0000256" key="2">
    <source>
        <dbReference type="ARBA" id="ARBA00022573"/>
    </source>
</evidence>
<dbReference type="SUPFAM" id="SSF53790">
    <property type="entry name" value="Tetrapyrrole methylase"/>
    <property type="match status" value="1"/>
</dbReference>
<name>A0A423PE64_9GAMM</name>
<keyword evidence="3 7" id="KW-0489">Methyltransferase</keyword>
<dbReference type="GO" id="GO:0008276">
    <property type="term" value="F:protein methyltransferase activity"/>
    <property type="evidence" value="ECO:0007669"/>
    <property type="project" value="InterPro"/>
</dbReference>
<dbReference type="PANTHER" id="PTHR43182:SF1">
    <property type="entry name" value="COBALT-PRECORRIN-7 C(5)-METHYLTRANSFERASE"/>
    <property type="match status" value="1"/>
</dbReference>
<dbReference type="Proteomes" id="UP000285123">
    <property type="component" value="Unassembled WGS sequence"/>
</dbReference>
<feature type="domain" description="Tetrapyrrole methylase" evidence="6">
    <location>
        <begin position="14"/>
        <end position="198"/>
    </location>
</feature>
<dbReference type="InterPro" id="IPR012818">
    <property type="entry name" value="CbiE"/>
</dbReference>
<keyword evidence="2" id="KW-0169">Cobalamin biosynthesis</keyword>
<dbReference type="CDD" id="cd02440">
    <property type="entry name" value="AdoMet_MTases"/>
    <property type="match status" value="1"/>
</dbReference>
<dbReference type="RefSeq" id="WP_123592399.1">
    <property type="nucleotide sequence ID" value="NZ_AYKF01000132.1"/>
</dbReference>
<keyword evidence="5" id="KW-0949">S-adenosyl-L-methionine</keyword>
<dbReference type="InterPro" id="IPR000878">
    <property type="entry name" value="4pyrrol_Mease"/>
</dbReference>
<protein>
    <submittedName>
        <fullName evidence="7">Precorrin-6y methyltransferase</fullName>
    </submittedName>
</protein>
<comment type="caution">
    <text evidence="7">The sequence shown here is derived from an EMBL/GenBank/DDBJ whole genome shotgun (WGS) entry which is preliminary data.</text>
</comment>
<dbReference type="Pfam" id="PF00590">
    <property type="entry name" value="TP_methylase"/>
    <property type="match status" value="1"/>
</dbReference>
<evidence type="ECO:0000259" key="6">
    <source>
        <dbReference type="Pfam" id="PF00590"/>
    </source>
</evidence>
<dbReference type="OrthoDB" id="9787825at2"/>
<sequence>MCSVHADQVQTPWLSVVGIGLDGWSGVPEPARRALQEAELVVGGARHLALLPNSVRGRRMVWPSPLSQGIDAILARRGTAVAVLASGDPFWYGVGATLARHVPADRMRVWPQPSAFSLAAARMGWALQDVTCLSVHGRRLSRVRPALHDGARLLLLSWDGHTAARLAAWLTAQGFGPSQLSVLAHLGGDAERRVDGHAESWATAETEALNTIAVRCVAAPGTRALGRTPGRPEGLFAHDGQISKREVRAAILALLAPGQNETLWDIGAGSGAIAIEWMLSDRSNRAVAIEARTDRLDRVRANAEALGVPALETVAGRAPDALAGLSTPNAVFIGGGLTEPGLVARCRAALAPGGRIVASSVTVEGDAALAALHADSGGSLRRIAVSRAEPLGGFAGWRALRPITLWCNIDDTDENA</sequence>
<dbReference type="InterPro" id="IPR050714">
    <property type="entry name" value="Cobalamin_biosynth_MTase"/>
</dbReference>
<dbReference type="InterPro" id="IPR014777">
    <property type="entry name" value="4pyrrole_Mease_sub1"/>
</dbReference>
<dbReference type="AlphaFoldDB" id="A0A423PE64"/>
<dbReference type="GO" id="GO:0009236">
    <property type="term" value="P:cobalamin biosynthetic process"/>
    <property type="evidence" value="ECO:0007669"/>
    <property type="project" value="UniProtKB-UniPathway"/>
</dbReference>
<dbReference type="CDD" id="cd11644">
    <property type="entry name" value="Precorrin-6Y-MT"/>
    <property type="match status" value="1"/>
</dbReference>
<dbReference type="InterPro" id="IPR014008">
    <property type="entry name" value="Cbl_synth_MTase_CbiT"/>
</dbReference>
<dbReference type="NCBIfam" id="TIGR02469">
    <property type="entry name" value="CbiT"/>
    <property type="match status" value="1"/>
</dbReference>
<proteinExistence type="predicted"/>
<dbReference type="PANTHER" id="PTHR43182">
    <property type="entry name" value="COBALT-PRECORRIN-6B C(15)-METHYLTRANSFERASE (DECARBOXYLATING)"/>
    <property type="match status" value="1"/>
</dbReference>
<dbReference type="UniPathway" id="UPA00148"/>